<dbReference type="PANTHER" id="PTHR23138">
    <property type="entry name" value="RAN BINDING PROTEIN"/>
    <property type="match status" value="1"/>
</dbReference>
<name>A0A6A4WXS4_AMPAM</name>
<dbReference type="CDD" id="cd13179">
    <property type="entry name" value="RanBD_RanBP1"/>
    <property type="match status" value="1"/>
</dbReference>
<protein>
    <recommendedName>
        <fullName evidence="7">Ran-specific GTPase-activating protein</fullName>
    </recommendedName>
    <alternativeName>
        <fullName evidence="8">Ran-binding protein 1</fullName>
    </alternativeName>
</protein>
<dbReference type="Gene3D" id="2.30.29.30">
    <property type="entry name" value="Pleckstrin-homology domain (PH domain)/Phosphotyrosine-binding domain (PTB)"/>
    <property type="match status" value="1"/>
</dbReference>
<dbReference type="InterPro" id="IPR045255">
    <property type="entry name" value="RanBP1-like"/>
</dbReference>
<keyword evidence="3" id="KW-0007">Acetylation</keyword>
<dbReference type="Pfam" id="PF00638">
    <property type="entry name" value="Ran_BP1"/>
    <property type="match status" value="1"/>
</dbReference>
<evidence type="ECO:0000256" key="1">
    <source>
        <dbReference type="ARBA" id="ARBA00022468"/>
    </source>
</evidence>
<dbReference type="Proteomes" id="UP000440578">
    <property type="component" value="Unassembled WGS sequence"/>
</dbReference>
<proteinExistence type="inferred from homology"/>
<dbReference type="SMART" id="SM00160">
    <property type="entry name" value="RanBD"/>
    <property type="match status" value="1"/>
</dbReference>
<feature type="compositionally biased region" description="Acidic residues" evidence="9">
    <location>
        <begin position="185"/>
        <end position="204"/>
    </location>
</feature>
<evidence type="ECO:0000256" key="5">
    <source>
        <dbReference type="ARBA" id="ARBA00061276"/>
    </source>
</evidence>
<accession>A0A6A4WXS4</accession>
<keyword evidence="12" id="KW-1185">Reference proteome</keyword>
<evidence type="ECO:0000256" key="2">
    <source>
        <dbReference type="ARBA" id="ARBA00022553"/>
    </source>
</evidence>
<keyword evidence="2" id="KW-0597">Phosphoprotein</keyword>
<feature type="region of interest" description="Disordered" evidence="9">
    <location>
        <begin position="178"/>
        <end position="225"/>
    </location>
</feature>
<evidence type="ECO:0000256" key="9">
    <source>
        <dbReference type="SAM" id="MobiDB-lite"/>
    </source>
</evidence>
<evidence type="ECO:0000256" key="3">
    <source>
        <dbReference type="ARBA" id="ARBA00022990"/>
    </source>
</evidence>
<feature type="region of interest" description="Disordered" evidence="9">
    <location>
        <begin position="1"/>
        <end position="54"/>
    </location>
</feature>
<evidence type="ECO:0000256" key="8">
    <source>
        <dbReference type="ARBA" id="ARBA00081162"/>
    </source>
</evidence>
<dbReference type="PROSITE" id="PS50196">
    <property type="entry name" value="RANBD1"/>
    <property type="match status" value="1"/>
</dbReference>
<dbReference type="GO" id="GO:0006913">
    <property type="term" value="P:nucleocytoplasmic transport"/>
    <property type="evidence" value="ECO:0007669"/>
    <property type="project" value="InterPro"/>
</dbReference>
<comment type="similarity">
    <text evidence="5">Belongs to the RANBP1 family.</text>
</comment>
<comment type="function">
    <text evidence="4">Plays a role in RAN-dependent nucleocytoplasmic transport. Alleviates the TNPO1-dependent inhibition of RAN GTPase activity and mediates the dissociation of RAN from proteins involved in transport into the nucleus. Induces a conformation change in the complex formed by XPO1 and RAN that triggers the release of the nuclear export signal of cargo proteins. Promotes the disassembly of the complex formed by RAN and importin beta. Promotes dissociation of RAN from a complex with KPNA2 and CSE1L. Required for normal mitotic spindle assembly and normal progress through mitosis via its effect on RAN. Does not increase the RAN GTPase activity by itself, but increases GTP hydrolysis mediated by RANGAP1. Inhibits RCC1-dependent exchange of RAN-bound GDP by GTP.</text>
</comment>
<gene>
    <name evidence="11" type="primary">RANBP1</name>
    <name evidence="11" type="ORF">FJT64_017295</name>
</gene>
<organism evidence="11 12">
    <name type="scientific">Amphibalanus amphitrite</name>
    <name type="common">Striped barnacle</name>
    <name type="synonym">Balanus amphitrite</name>
    <dbReference type="NCBI Taxonomy" id="1232801"/>
    <lineage>
        <taxon>Eukaryota</taxon>
        <taxon>Metazoa</taxon>
        <taxon>Ecdysozoa</taxon>
        <taxon>Arthropoda</taxon>
        <taxon>Crustacea</taxon>
        <taxon>Multicrustacea</taxon>
        <taxon>Cirripedia</taxon>
        <taxon>Thoracica</taxon>
        <taxon>Thoracicalcarea</taxon>
        <taxon>Balanomorpha</taxon>
        <taxon>Balanoidea</taxon>
        <taxon>Balanidae</taxon>
        <taxon>Amphibalaninae</taxon>
        <taxon>Amphibalanus</taxon>
    </lineage>
</organism>
<dbReference type="InterPro" id="IPR000156">
    <property type="entry name" value="Ran_bind_dom"/>
</dbReference>
<dbReference type="GO" id="GO:0005643">
    <property type="term" value="C:nuclear pore"/>
    <property type="evidence" value="ECO:0007669"/>
    <property type="project" value="TreeGrafter"/>
</dbReference>
<evidence type="ECO:0000313" key="12">
    <source>
        <dbReference type="Proteomes" id="UP000440578"/>
    </source>
</evidence>
<dbReference type="SUPFAM" id="SSF50729">
    <property type="entry name" value="PH domain-like"/>
    <property type="match status" value="1"/>
</dbReference>
<dbReference type="EMBL" id="VIIS01000206">
    <property type="protein sequence ID" value="KAF0311897.1"/>
    <property type="molecule type" value="Genomic_DNA"/>
</dbReference>
<evidence type="ECO:0000256" key="6">
    <source>
        <dbReference type="ARBA" id="ARBA00066150"/>
    </source>
</evidence>
<dbReference type="GO" id="GO:0005737">
    <property type="term" value="C:cytoplasm"/>
    <property type="evidence" value="ECO:0007669"/>
    <property type="project" value="TreeGrafter"/>
</dbReference>
<feature type="compositionally biased region" description="Low complexity" evidence="9">
    <location>
        <begin position="9"/>
        <end position="30"/>
    </location>
</feature>
<dbReference type="GO" id="GO:0005096">
    <property type="term" value="F:GTPase activator activity"/>
    <property type="evidence" value="ECO:0007669"/>
    <property type="project" value="UniProtKB-KW"/>
</dbReference>
<feature type="domain" description="RanBD1" evidence="10">
    <location>
        <begin position="44"/>
        <end position="182"/>
    </location>
</feature>
<evidence type="ECO:0000313" key="11">
    <source>
        <dbReference type="EMBL" id="KAF0311897.1"/>
    </source>
</evidence>
<dbReference type="AlphaFoldDB" id="A0A6A4WXS4"/>
<evidence type="ECO:0000256" key="4">
    <source>
        <dbReference type="ARBA" id="ARBA00056716"/>
    </source>
</evidence>
<comment type="caution">
    <text evidence="11">The sequence shown here is derived from an EMBL/GenBank/DDBJ whole genome shotgun (WGS) entry which is preliminary data.</text>
</comment>
<dbReference type="InterPro" id="IPR045256">
    <property type="entry name" value="RanBP1_RanBD"/>
</dbReference>
<keyword evidence="1" id="KW-0343">GTPase activation</keyword>
<evidence type="ECO:0000259" key="10">
    <source>
        <dbReference type="PROSITE" id="PS50196"/>
    </source>
</evidence>
<dbReference type="OrthoDB" id="2357150at2759"/>
<dbReference type="FunFam" id="2.30.29.30:FF:000824">
    <property type="entry name" value="Ran-specific GTPase-activating protein"/>
    <property type="match status" value="1"/>
</dbReference>
<evidence type="ECO:0000256" key="7">
    <source>
        <dbReference type="ARBA" id="ARBA00067380"/>
    </source>
</evidence>
<dbReference type="PANTHER" id="PTHR23138:SF94">
    <property type="entry name" value="RAN BINDING PROTEIN 1"/>
    <property type="match status" value="1"/>
</dbReference>
<dbReference type="InterPro" id="IPR011993">
    <property type="entry name" value="PH-like_dom_sf"/>
</dbReference>
<reference evidence="11 12" key="1">
    <citation type="submission" date="2019-07" db="EMBL/GenBank/DDBJ databases">
        <title>Draft genome assembly of a fouling barnacle, Amphibalanus amphitrite (Darwin, 1854): The first reference genome for Thecostraca.</title>
        <authorList>
            <person name="Kim W."/>
        </authorList>
    </citation>
    <scope>NUCLEOTIDE SEQUENCE [LARGE SCALE GENOMIC DNA]</scope>
    <source>
        <strain evidence="11">SNU_AA5</strain>
        <tissue evidence="11">Soma without cirri and trophi</tissue>
    </source>
</reference>
<sequence>MSDKENQQEPESSAAPEAGEPAPAKSAPAAGDEDEEPEAAHDPHYEPIVSLPLVELPDSEADEETLLQLRAKLYRMDRSGEQPEWKERGTGDVKILRHKSKPRARLLMRRDKTLKVCANHFVTQNINLMPNCGSDRAWVWSVACDFSDEEPKSEMLAIRFANAENAKKFKEVFTEAQKITREDPTLPEEATEEREAEPETEPETEAPGGVTDKLASLTVREGAES</sequence>
<comment type="subunit">
    <text evidence="6">Interacts with RAN (via C-terminus of GTP-bound form) but not with GDP-bound RAN. Identified in a complex composed of RAN, RANGAP1 and RANBP1. Identified in a complex that contains TNPO1, RAN and RANBP1. Identified in a complex that contains CSE1L, KPNA2, RAN and RANBP1. Identified in a complex with nucleotide-free RAN and RCC1.</text>
</comment>